<name>A0A502IV31_BRELA</name>
<evidence type="ECO:0000313" key="2">
    <source>
        <dbReference type="Proteomes" id="UP000319432"/>
    </source>
</evidence>
<organism evidence="1 2">
    <name type="scientific">Brevibacillus laterosporus</name>
    <name type="common">Bacillus laterosporus</name>
    <dbReference type="NCBI Taxonomy" id="1465"/>
    <lineage>
        <taxon>Bacteria</taxon>
        <taxon>Bacillati</taxon>
        <taxon>Bacillota</taxon>
        <taxon>Bacilli</taxon>
        <taxon>Bacillales</taxon>
        <taxon>Paenibacillaceae</taxon>
        <taxon>Brevibacillus</taxon>
    </lineage>
</organism>
<protein>
    <submittedName>
        <fullName evidence="1">Uncharacterized protein</fullName>
    </submittedName>
</protein>
<proteinExistence type="predicted"/>
<accession>A0A502IV31</accession>
<dbReference type="EMBL" id="CP033464">
    <property type="protein sequence ID" value="QDX93783.1"/>
    <property type="molecule type" value="Genomic_DNA"/>
</dbReference>
<dbReference type="Proteomes" id="UP000319432">
    <property type="component" value="Chromosome"/>
</dbReference>
<dbReference type="AlphaFoldDB" id="A0A502IV31"/>
<gene>
    <name evidence="1" type="ORF">EEL30_16665</name>
</gene>
<dbReference type="NCBIfam" id="NF035925">
    <property type="entry name" value="Geo26A_fam"/>
    <property type="match status" value="1"/>
</dbReference>
<sequence>MKKIVISSALVLSLVTTSSVSAFAVGRDYSQDYNNSSQVEVLKDSEGNEYKVEIIKDDKLERTVRITTENSTIEATYDKMENILKFDEDGVITEINLEQEEVFEEEVSSEKIRAKRATSDRKRIESTSVAYYDYYYKIYEYDDGSLYWDIGDGKRGKYIKQTKKNKNDLYNYQDQLDELLRREAALALSSAGAVAAAKQAISNARTSWPDEKILASFAALGFAGWAGSNLLDIFLQERKVKRAFRDAHDSE</sequence>
<keyword evidence="2" id="KW-1185">Reference proteome</keyword>
<reference evidence="1 2" key="1">
    <citation type="submission" date="2018-11" db="EMBL/GenBank/DDBJ databases">
        <title>Phylogenetic determinants of toxin gene distribution in genomes of Brevibacillus laterosporus.</title>
        <authorList>
            <person name="Glare T.R."/>
            <person name="Durrant A."/>
            <person name="Berry C."/>
            <person name="Palma L."/>
            <person name="Ormskirk M."/>
            <person name="Cox M.O."/>
        </authorList>
    </citation>
    <scope>NUCLEOTIDE SEQUENCE [LARGE SCALE GENOMIC DNA]</scope>
    <source>
        <strain evidence="1 2">1821L</strain>
    </source>
</reference>
<evidence type="ECO:0000313" key="1">
    <source>
        <dbReference type="EMBL" id="QDX93783.1"/>
    </source>
</evidence>